<reference evidence="8 10" key="2">
    <citation type="journal article" date="2013" name="Nature">
        <title>Insights into bilaterian evolution from three spiralian genomes.</title>
        <authorList>
            <person name="Simakov O."/>
            <person name="Marletaz F."/>
            <person name="Cho S.J."/>
            <person name="Edsinger-Gonzales E."/>
            <person name="Havlak P."/>
            <person name="Hellsten U."/>
            <person name="Kuo D.H."/>
            <person name="Larsson T."/>
            <person name="Lv J."/>
            <person name="Arendt D."/>
            <person name="Savage R."/>
            <person name="Osoegawa K."/>
            <person name="de Jong P."/>
            <person name="Grimwood J."/>
            <person name="Chapman J.A."/>
            <person name="Shapiro H."/>
            <person name="Aerts A."/>
            <person name="Otillar R.P."/>
            <person name="Terry A.Y."/>
            <person name="Boore J.L."/>
            <person name="Grigoriev I.V."/>
            <person name="Lindberg D.R."/>
            <person name="Seaver E.C."/>
            <person name="Weisblat D.A."/>
            <person name="Putnam N.H."/>
            <person name="Rokhsar D.S."/>
        </authorList>
    </citation>
    <scope>NUCLEOTIDE SEQUENCE</scope>
    <source>
        <strain evidence="8 10">I ESC-2004</strain>
    </source>
</reference>
<dbReference type="PROSITE" id="PS01116">
    <property type="entry name" value="XANTH_URACIL_PERMASE"/>
    <property type="match status" value="1"/>
</dbReference>
<dbReference type="PANTHER" id="PTHR42810">
    <property type="entry name" value="PURINE PERMEASE C1399.01C-RELATED"/>
    <property type="match status" value="1"/>
</dbReference>
<comment type="similarity">
    <text evidence="2">Belongs to the nucleobase:cation symporter-2 (NCS2) (TC 2.A.40) family.</text>
</comment>
<organism evidence="8">
    <name type="scientific">Capitella teleta</name>
    <name type="common">Polychaete worm</name>
    <dbReference type="NCBI Taxonomy" id="283909"/>
    <lineage>
        <taxon>Eukaryota</taxon>
        <taxon>Metazoa</taxon>
        <taxon>Spiralia</taxon>
        <taxon>Lophotrochozoa</taxon>
        <taxon>Annelida</taxon>
        <taxon>Polychaeta</taxon>
        <taxon>Sedentaria</taxon>
        <taxon>Scolecida</taxon>
        <taxon>Capitellidae</taxon>
        <taxon>Capitella</taxon>
    </lineage>
</organism>
<feature type="non-terminal residue" evidence="8">
    <location>
        <position position="1"/>
    </location>
</feature>
<reference evidence="9" key="3">
    <citation type="submission" date="2015-06" db="UniProtKB">
        <authorList>
            <consortium name="EnsemblMetazoa"/>
        </authorList>
    </citation>
    <scope>IDENTIFICATION</scope>
</reference>
<feature type="transmembrane region" description="Helical" evidence="7">
    <location>
        <begin position="87"/>
        <end position="108"/>
    </location>
</feature>
<dbReference type="STRING" id="283909.R7UFY1"/>
<evidence type="ECO:0000256" key="5">
    <source>
        <dbReference type="ARBA" id="ARBA00022989"/>
    </source>
</evidence>
<dbReference type="GO" id="GO:0005886">
    <property type="term" value="C:plasma membrane"/>
    <property type="evidence" value="ECO:0007669"/>
    <property type="project" value="TreeGrafter"/>
</dbReference>
<dbReference type="EnsemblMetazoa" id="CapteT143404">
    <property type="protein sequence ID" value="CapteP143404"/>
    <property type="gene ID" value="CapteG143404"/>
</dbReference>
<keyword evidence="4 7" id="KW-0812">Transmembrane</keyword>
<reference evidence="10" key="1">
    <citation type="submission" date="2012-12" db="EMBL/GenBank/DDBJ databases">
        <authorList>
            <person name="Hellsten U."/>
            <person name="Grimwood J."/>
            <person name="Chapman J.A."/>
            <person name="Shapiro H."/>
            <person name="Aerts A."/>
            <person name="Otillar R.P."/>
            <person name="Terry A.Y."/>
            <person name="Boore J.L."/>
            <person name="Simakov O."/>
            <person name="Marletaz F."/>
            <person name="Cho S.-J."/>
            <person name="Edsinger-Gonzales E."/>
            <person name="Havlak P."/>
            <person name="Kuo D.-H."/>
            <person name="Larsson T."/>
            <person name="Lv J."/>
            <person name="Arendt D."/>
            <person name="Savage R."/>
            <person name="Osoegawa K."/>
            <person name="de Jong P."/>
            <person name="Lindberg D.R."/>
            <person name="Seaver E.C."/>
            <person name="Weisblat D.A."/>
            <person name="Putnam N.H."/>
            <person name="Grigoriev I.V."/>
            <person name="Rokhsar D.S."/>
        </authorList>
    </citation>
    <scope>NUCLEOTIDE SEQUENCE</scope>
    <source>
        <strain evidence="10">I ESC-2004</strain>
    </source>
</reference>
<evidence type="ECO:0000256" key="1">
    <source>
        <dbReference type="ARBA" id="ARBA00004141"/>
    </source>
</evidence>
<feature type="transmembrane region" description="Helical" evidence="7">
    <location>
        <begin position="115"/>
        <end position="136"/>
    </location>
</feature>
<dbReference type="EMBL" id="KB304265">
    <property type="protein sequence ID" value="ELU02197.1"/>
    <property type="molecule type" value="Genomic_DNA"/>
</dbReference>
<feature type="transmembrane region" description="Helical" evidence="7">
    <location>
        <begin position="26"/>
        <end position="43"/>
    </location>
</feature>
<feature type="transmembrane region" description="Helical" evidence="7">
    <location>
        <begin position="308"/>
        <end position="330"/>
    </location>
</feature>
<evidence type="ECO:0000256" key="3">
    <source>
        <dbReference type="ARBA" id="ARBA00022448"/>
    </source>
</evidence>
<evidence type="ECO:0000256" key="7">
    <source>
        <dbReference type="SAM" id="Phobius"/>
    </source>
</evidence>
<accession>R7UFY1</accession>
<dbReference type="HOGENOM" id="CLU_017959_8_0_1"/>
<dbReference type="NCBIfam" id="NF037981">
    <property type="entry name" value="NCS2_1"/>
    <property type="match status" value="1"/>
</dbReference>
<dbReference type="NCBIfam" id="TIGR00801">
    <property type="entry name" value="ncs2"/>
    <property type="match status" value="1"/>
</dbReference>
<evidence type="ECO:0000313" key="10">
    <source>
        <dbReference type="Proteomes" id="UP000014760"/>
    </source>
</evidence>
<dbReference type="Pfam" id="PF00860">
    <property type="entry name" value="Xan_ur_permease"/>
    <property type="match status" value="1"/>
</dbReference>
<keyword evidence="6 7" id="KW-0472">Membrane</keyword>
<dbReference type="PANTHER" id="PTHR42810:SF2">
    <property type="entry name" value="PURINE PERMEASE C1399.01C-RELATED"/>
    <property type="match status" value="1"/>
</dbReference>
<feature type="transmembrane region" description="Helical" evidence="7">
    <location>
        <begin position="148"/>
        <end position="167"/>
    </location>
</feature>
<dbReference type="AlphaFoldDB" id="R7UFY1"/>
<dbReference type="InterPro" id="IPR006042">
    <property type="entry name" value="Xan_ur_permease"/>
</dbReference>
<feature type="transmembrane region" description="Helical" evidence="7">
    <location>
        <begin position="336"/>
        <end position="358"/>
    </location>
</feature>
<feature type="transmembrane region" description="Helical" evidence="7">
    <location>
        <begin position="55"/>
        <end position="75"/>
    </location>
</feature>
<keyword evidence="5 7" id="KW-1133">Transmembrane helix</keyword>
<evidence type="ECO:0008006" key="11">
    <source>
        <dbReference type="Google" id="ProtNLM"/>
    </source>
</evidence>
<evidence type="ECO:0000256" key="6">
    <source>
        <dbReference type="ARBA" id="ARBA00023136"/>
    </source>
</evidence>
<dbReference type="OrthoDB" id="1641903at2759"/>
<evidence type="ECO:0000313" key="9">
    <source>
        <dbReference type="EnsemblMetazoa" id="CapteP143404"/>
    </source>
</evidence>
<dbReference type="GO" id="GO:0042907">
    <property type="term" value="F:xanthine transmembrane transporter activity"/>
    <property type="evidence" value="ECO:0007669"/>
    <property type="project" value="TreeGrafter"/>
</dbReference>
<proteinExistence type="inferred from homology"/>
<comment type="subcellular location">
    <subcellularLocation>
        <location evidence="1">Membrane</location>
        <topology evidence="1">Multi-pass membrane protein</topology>
    </subcellularLocation>
</comment>
<keyword evidence="3" id="KW-0813">Transport</keyword>
<feature type="transmembrane region" description="Helical" evidence="7">
    <location>
        <begin position="367"/>
        <end position="384"/>
    </location>
</feature>
<name>R7UFY1_CAPTE</name>
<gene>
    <name evidence="8" type="ORF">CAPTEDRAFT_143404</name>
</gene>
<protein>
    <recommendedName>
        <fullName evidence="11">Xanthine permease XanP</fullName>
    </recommendedName>
</protein>
<dbReference type="Proteomes" id="UP000014760">
    <property type="component" value="Unassembled WGS sequence"/>
</dbReference>
<sequence length="386" mass="40392">HVLASFVGVITPTLIIGGVLGLGEHIPYLISMALIVSGVGTFIQARRFGPIGAGMICLQGTSFAFLGSVLAAGFIAKGKGGGPDEILSLIFGICFLGAFVEICLSQFLDKLKKIITPLVTGIVITIIGISLIKVGMTDLAGGFKAPDFGSLENLTLGGAVLAVIIMLNRSANQWLRLSSIVIGLIAGMALALFMGKISPAAIIESISQQPWLSIPVPFKYGFSFDWVAFLPIAIIYLITAIESTGDLTANCMISRQPIKGESYLRRIKGGVLGDGFNSMLAAAFNTFPNTTFSQNNGVIQLTGVASRYVGYFIAGILVILGLFPMVGAILQQIPKPVLGGATLVMFGTVAAAGVKILAAEQLDRRKLLIMAVSFGIGLGVTLVPDL</sequence>
<evidence type="ECO:0000256" key="2">
    <source>
        <dbReference type="ARBA" id="ARBA00008821"/>
    </source>
</evidence>
<dbReference type="EMBL" id="AMQN01046257">
    <property type="status" value="NOT_ANNOTATED_CDS"/>
    <property type="molecule type" value="Genomic_DNA"/>
</dbReference>
<feature type="transmembrane region" description="Helical" evidence="7">
    <location>
        <begin position="174"/>
        <end position="194"/>
    </location>
</feature>
<keyword evidence="10" id="KW-1185">Reference proteome</keyword>
<evidence type="ECO:0000256" key="4">
    <source>
        <dbReference type="ARBA" id="ARBA00022692"/>
    </source>
</evidence>
<feature type="transmembrane region" description="Helical" evidence="7">
    <location>
        <begin position="220"/>
        <end position="238"/>
    </location>
</feature>
<evidence type="ECO:0000313" key="8">
    <source>
        <dbReference type="EMBL" id="ELU02197.1"/>
    </source>
</evidence>
<dbReference type="OMA" id="HVAVMIV"/>
<dbReference type="InterPro" id="IPR006043">
    <property type="entry name" value="NCS2"/>
</dbReference>